<feature type="region of interest" description="Disordered" evidence="1">
    <location>
        <begin position="396"/>
        <end position="467"/>
    </location>
</feature>
<evidence type="ECO:0000313" key="2">
    <source>
        <dbReference type="EMBL" id="PNR31579.1"/>
    </source>
</evidence>
<organism evidence="2">
    <name type="scientific">Physcomitrium patens</name>
    <name type="common">Spreading-leaved earth moss</name>
    <name type="synonym">Physcomitrella patens</name>
    <dbReference type="NCBI Taxonomy" id="3218"/>
    <lineage>
        <taxon>Eukaryota</taxon>
        <taxon>Viridiplantae</taxon>
        <taxon>Streptophyta</taxon>
        <taxon>Embryophyta</taxon>
        <taxon>Bryophyta</taxon>
        <taxon>Bryophytina</taxon>
        <taxon>Bryopsida</taxon>
        <taxon>Funariidae</taxon>
        <taxon>Funariales</taxon>
        <taxon>Funariaceae</taxon>
        <taxon>Physcomitrium</taxon>
    </lineage>
</organism>
<dbReference type="EMBL" id="ABEU02000021">
    <property type="protein sequence ID" value="PNR31579.1"/>
    <property type="molecule type" value="Genomic_DNA"/>
</dbReference>
<evidence type="ECO:0000256" key="1">
    <source>
        <dbReference type="SAM" id="MobiDB-lite"/>
    </source>
</evidence>
<dbReference type="GeneID" id="112274123"/>
<dbReference type="PANTHER" id="PTHR33318">
    <property type="entry name" value="ASPARTYL/GLUTAMYL-TRNA(ASN/GLN) AMIDOTRANSFERASE SUBUNIT"/>
    <property type="match status" value="1"/>
</dbReference>
<name>A0A2K1IQM2_PHYPA</name>
<keyword evidence="4" id="KW-1185">Reference proteome</keyword>
<reference evidence="3" key="3">
    <citation type="submission" date="2020-12" db="UniProtKB">
        <authorList>
            <consortium name="EnsemblPlants"/>
        </authorList>
    </citation>
    <scope>IDENTIFICATION</scope>
</reference>
<accession>A0A2K1IQM2</accession>
<gene>
    <name evidence="3" type="primary">LOC112274123</name>
    <name evidence="2" type="ORF">PHYPA_025700</name>
</gene>
<feature type="compositionally biased region" description="Polar residues" evidence="1">
    <location>
        <begin position="257"/>
        <end position="267"/>
    </location>
</feature>
<dbReference type="GO" id="GO:0007142">
    <property type="term" value="P:male meiosis II"/>
    <property type="evidence" value="ECO:0007669"/>
    <property type="project" value="InterPro"/>
</dbReference>
<dbReference type="Gramene" id="Pp3c21_3970V3.1">
    <property type="protein sequence ID" value="Pp3c21_3970V3.1"/>
    <property type="gene ID" value="Pp3c21_3970"/>
</dbReference>
<dbReference type="PANTHER" id="PTHR33318:SF7">
    <property type="entry name" value="PROTEIN JASON"/>
    <property type="match status" value="1"/>
</dbReference>
<feature type="compositionally biased region" description="Basic and acidic residues" evidence="1">
    <location>
        <begin position="418"/>
        <end position="428"/>
    </location>
</feature>
<dbReference type="Gramene" id="Pp3c21_3970V3.2">
    <property type="protein sequence ID" value="Pp3c21_3970V3.2"/>
    <property type="gene ID" value="Pp3c21_3970"/>
</dbReference>
<feature type="compositionally biased region" description="Polar residues" evidence="1">
    <location>
        <begin position="441"/>
        <end position="462"/>
    </location>
</feature>
<reference evidence="2 4" key="1">
    <citation type="journal article" date="2008" name="Science">
        <title>The Physcomitrella genome reveals evolutionary insights into the conquest of land by plants.</title>
        <authorList>
            <person name="Rensing S."/>
            <person name="Lang D."/>
            <person name="Zimmer A."/>
            <person name="Terry A."/>
            <person name="Salamov A."/>
            <person name="Shapiro H."/>
            <person name="Nishiyama T."/>
            <person name="Perroud P.-F."/>
            <person name="Lindquist E."/>
            <person name="Kamisugi Y."/>
            <person name="Tanahashi T."/>
            <person name="Sakakibara K."/>
            <person name="Fujita T."/>
            <person name="Oishi K."/>
            <person name="Shin-I T."/>
            <person name="Kuroki Y."/>
            <person name="Toyoda A."/>
            <person name="Suzuki Y."/>
            <person name="Hashimoto A."/>
            <person name="Yamaguchi K."/>
            <person name="Sugano A."/>
            <person name="Kohara Y."/>
            <person name="Fujiyama A."/>
            <person name="Anterola A."/>
            <person name="Aoki S."/>
            <person name="Ashton N."/>
            <person name="Barbazuk W.B."/>
            <person name="Barker E."/>
            <person name="Bennetzen J."/>
            <person name="Bezanilla M."/>
            <person name="Blankenship R."/>
            <person name="Cho S.H."/>
            <person name="Dutcher S."/>
            <person name="Estelle M."/>
            <person name="Fawcett J.A."/>
            <person name="Gundlach H."/>
            <person name="Hanada K."/>
            <person name="Heyl A."/>
            <person name="Hicks K.A."/>
            <person name="Hugh J."/>
            <person name="Lohr M."/>
            <person name="Mayer K."/>
            <person name="Melkozernov A."/>
            <person name="Murata T."/>
            <person name="Nelson D."/>
            <person name="Pils B."/>
            <person name="Prigge M."/>
            <person name="Reiss B."/>
            <person name="Renner T."/>
            <person name="Rombauts S."/>
            <person name="Rushton P."/>
            <person name="Sanderfoot A."/>
            <person name="Schween G."/>
            <person name="Shiu S.-H."/>
            <person name="Stueber K."/>
            <person name="Theodoulou F.L."/>
            <person name="Tu H."/>
            <person name="Van de Peer Y."/>
            <person name="Verrier P.J."/>
            <person name="Waters E."/>
            <person name="Wood A."/>
            <person name="Yang L."/>
            <person name="Cove D."/>
            <person name="Cuming A."/>
            <person name="Hasebe M."/>
            <person name="Lucas S."/>
            <person name="Mishler D.B."/>
            <person name="Reski R."/>
            <person name="Grigoriev I."/>
            <person name="Quatrano R.S."/>
            <person name="Boore J.L."/>
        </authorList>
    </citation>
    <scope>NUCLEOTIDE SEQUENCE [LARGE SCALE GENOMIC DNA]</scope>
    <source>
        <strain evidence="3 4">cv. Gransden 2004</strain>
    </source>
</reference>
<sequence length="597" mass="65745">MGWLWMCLGIRDNSARRIRDAEGRLSSDSYDARFGSSKIPRIEDYLQPRRTGYDVFVNRYTSESPNSIKTVASSIDSIHADGNGSNKEGKKWAHQESNVQLRRVEKKWGNTNAIPPGDVISREFRPHWSSGEQIPENNVVSRETSSLRKSFSELLMETDALDSSTSRFKGPLALAAIAAAAERAARSHRQHGEGGRGRKNIQPVHLAACDQPSRSPQSPHSISLSSAVSVSSLSKKHLEASHAVAAFKENRRRQMSERQSNVRSNGSIRKIFRSSRKRPFRRALSPVLEVLSLDEELRSKRKSDVSLRDLFTNDLPQAPSERTSTESIPSAGDHQQSTWRNSLAMIAKATGMTSEALSTEEGADCVDVENLQEKSEAAGAGHSPCPLSSCLSEFAEGRSQETPVDGSVLGENGTINGNHDRNLDEGLDRASSPPRGAYPEGTSSGPENLRLQSQPHTGSQNLGHEPHDDVSLLRTSVRDVLVSPEVFMSPKTANSELNFTRIMDVNPEERPILGSLADHWEAALTTKKSAWDGKGIPNSTHKYREDQKVMWHSASFEERLVQALATQEASVPQRRSRSRGLVNRLAAGRSDTGLQAH</sequence>
<dbReference type="PaxDb" id="3218-PP1S27_98V6.1"/>
<dbReference type="AlphaFoldDB" id="A0A2K1IQM2"/>
<protein>
    <submittedName>
        <fullName evidence="2 3">Uncharacterized protein</fullName>
    </submittedName>
</protein>
<dbReference type="OrthoDB" id="1932581at2759"/>
<dbReference type="Proteomes" id="UP000006727">
    <property type="component" value="Chromosome 21"/>
</dbReference>
<feature type="region of interest" description="Disordered" evidence="1">
    <location>
        <begin position="246"/>
        <end position="270"/>
    </location>
</feature>
<dbReference type="InterPro" id="IPR039300">
    <property type="entry name" value="JASON"/>
</dbReference>
<evidence type="ECO:0000313" key="4">
    <source>
        <dbReference type="Proteomes" id="UP000006727"/>
    </source>
</evidence>
<proteinExistence type="predicted"/>
<dbReference type="RefSeq" id="XP_024359072.1">
    <property type="nucleotide sequence ID" value="XM_024503304.2"/>
</dbReference>
<dbReference type="EnsemblPlants" id="Pp3c21_3970V3.1">
    <property type="protein sequence ID" value="Pp3c21_3970V3.1"/>
    <property type="gene ID" value="Pp3c21_3970"/>
</dbReference>
<evidence type="ECO:0000313" key="3">
    <source>
        <dbReference type="EnsemblPlants" id="Pp3c21_3970V3.1"/>
    </source>
</evidence>
<dbReference type="EnsemblPlants" id="Pp3c21_3970V3.2">
    <property type="protein sequence ID" value="Pp3c21_3970V3.2"/>
    <property type="gene ID" value="Pp3c21_3970"/>
</dbReference>
<feature type="compositionally biased region" description="Polar residues" evidence="1">
    <location>
        <begin position="320"/>
        <end position="338"/>
    </location>
</feature>
<reference evidence="2 4" key="2">
    <citation type="journal article" date="2018" name="Plant J.">
        <title>The Physcomitrella patens chromosome-scale assembly reveals moss genome structure and evolution.</title>
        <authorList>
            <person name="Lang D."/>
            <person name="Ullrich K.K."/>
            <person name="Murat F."/>
            <person name="Fuchs J."/>
            <person name="Jenkins J."/>
            <person name="Haas F.B."/>
            <person name="Piednoel M."/>
            <person name="Gundlach H."/>
            <person name="Van Bel M."/>
            <person name="Meyberg R."/>
            <person name="Vives C."/>
            <person name="Morata J."/>
            <person name="Symeonidi A."/>
            <person name="Hiss M."/>
            <person name="Muchero W."/>
            <person name="Kamisugi Y."/>
            <person name="Saleh O."/>
            <person name="Blanc G."/>
            <person name="Decker E.L."/>
            <person name="van Gessel N."/>
            <person name="Grimwood J."/>
            <person name="Hayes R.D."/>
            <person name="Graham S.W."/>
            <person name="Gunter L.E."/>
            <person name="McDaniel S.F."/>
            <person name="Hoernstein S.N.W."/>
            <person name="Larsson A."/>
            <person name="Li F.W."/>
            <person name="Perroud P.F."/>
            <person name="Phillips J."/>
            <person name="Ranjan P."/>
            <person name="Rokshar D.S."/>
            <person name="Rothfels C.J."/>
            <person name="Schneider L."/>
            <person name="Shu S."/>
            <person name="Stevenson D.W."/>
            <person name="Thummler F."/>
            <person name="Tillich M."/>
            <person name="Villarreal Aguilar J.C."/>
            <person name="Widiez T."/>
            <person name="Wong G.K."/>
            <person name="Wymore A."/>
            <person name="Zhang Y."/>
            <person name="Zimmer A.D."/>
            <person name="Quatrano R.S."/>
            <person name="Mayer K.F.X."/>
            <person name="Goodstein D."/>
            <person name="Casacuberta J.M."/>
            <person name="Vandepoele K."/>
            <person name="Reski R."/>
            <person name="Cuming A.C."/>
            <person name="Tuskan G.A."/>
            <person name="Maumus F."/>
            <person name="Salse J."/>
            <person name="Schmutz J."/>
            <person name="Rensing S.A."/>
        </authorList>
    </citation>
    <scope>NUCLEOTIDE SEQUENCE [LARGE SCALE GENOMIC DNA]</scope>
    <source>
        <strain evidence="3 4">cv. Gransden 2004</strain>
    </source>
</reference>
<dbReference type="STRING" id="3218.A0A2K1IQM2"/>
<feature type="region of interest" description="Disordered" evidence="1">
    <location>
        <begin position="571"/>
        <end position="597"/>
    </location>
</feature>
<feature type="region of interest" description="Disordered" evidence="1">
    <location>
        <begin position="310"/>
        <end position="338"/>
    </location>
</feature>